<gene>
    <name evidence="1" type="ORF">FWILDA_LOCUS2436</name>
</gene>
<dbReference type="Proteomes" id="UP001153678">
    <property type="component" value="Unassembled WGS sequence"/>
</dbReference>
<keyword evidence="2" id="KW-1185">Reference proteome</keyword>
<organism evidence="1 2">
    <name type="scientific">Funneliformis geosporum</name>
    <dbReference type="NCBI Taxonomy" id="1117311"/>
    <lineage>
        <taxon>Eukaryota</taxon>
        <taxon>Fungi</taxon>
        <taxon>Fungi incertae sedis</taxon>
        <taxon>Mucoromycota</taxon>
        <taxon>Glomeromycotina</taxon>
        <taxon>Glomeromycetes</taxon>
        <taxon>Glomerales</taxon>
        <taxon>Glomeraceae</taxon>
        <taxon>Funneliformis</taxon>
    </lineage>
</organism>
<evidence type="ECO:0000313" key="2">
    <source>
        <dbReference type="Proteomes" id="UP001153678"/>
    </source>
</evidence>
<protein>
    <submittedName>
        <fullName evidence="1">3919_t:CDS:1</fullName>
    </submittedName>
</protein>
<reference evidence="1" key="1">
    <citation type="submission" date="2022-08" db="EMBL/GenBank/DDBJ databases">
        <authorList>
            <person name="Kallberg Y."/>
            <person name="Tangrot J."/>
            <person name="Rosling A."/>
        </authorList>
    </citation>
    <scope>NUCLEOTIDE SEQUENCE</scope>
    <source>
        <strain evidence="1">Wild A</strain>
    </source>
</reference>
<proteinExistence type="predicted"/>
<dbReference type="AlphaFoldDB" id="A0A9W4WR96"/>
<sequence length="524" mass="60032">MKIKREIKLATNSHLIKEGKQPKPLLYQLPEPGEQFSYVIAKIQDSVDLKGCKVYSRKGDRMEFAHVARQLDMKVDISYYLINYIVGLCARFINYDEHFQPAGAKDLSEKFVDEQSQKAAKKFLERFIKDINKKNNELLQDSNVIHTRFNHVCNIVRKILSFHIGIPVAEIIHNACFRTDIDESSIINSVRSYIDKFLQKLADTILKSAKINTKGSIQKTVDDILNLARINMDKSLQKMVDKILDSVKTDMNESQQKAIVNTALKPARISLDQSLQKAVADLLDSTKIDIDTYLQKLVDDILKSARGSLYKSLQKLAENVLNLARNNNGISLNKGPVYTSLQKAVNAILNSASKHSKKIFTQNFPNNVWGKNIAKELGIGVIGSDQSKDILYNILKNYPYSPIRPTGWRVTYMQTIQTEFTKRLRTNLYYLLPDLIMYYEAAIIELSANWQLDEDFINIFTLETPEKIISASRLIFPKDELDSRFDRIQKIWQRAEGVYLACHQIESSSVYWRACAEDNEMIGN</sequence>
<accession>A0A9W4WR96</accession>
<evidence type="ECO:0000313" key="1">
    <source>
        <dbReference type="EMBL" id="CAI2166165.1"/>
    </source>
</evidence>
<name>A0A9W4WR96_9GLOM</name>
<comment type="caution">
    <text evidence="1">The sequence shown here is derived from an EMBL/GenBank/DDBJ whole genome shotgun (WGS) entry which is preliminary data.</text>
</comment>
<dbReference type="EMBL" id="CAMKVN010000281">
    <property type="protein sequence ID" value="CAI2166165.1"/>
    <property type="molecule type" value="Genomic_DNA"/>
</dbReference>